<evidence type="ECO:0000256" key="3">
    <source>
        <dbReference type="SAM" id="Phobius"/>
    </source>
</evidence>
<evidence type="ECO:0000313" key="5">
    <source>
        <dbReference type="Proteomes" id="UP001213623"/>
    </source>
</evidence>
<feature type="region of interest" description="Disordered" evidence="2">
    <location>
        <begin position="716"/>
        <end position="737"/>
    </location>
</feature>
<feature type="region of interest" description="Disordered" evidence="2">
    <location>
        <begin position="1026"/>
        <end position="1048"/>
    </location>
</feature>
<sequence length="1048" mass="111984">MSVPSSIRVDAYSVGLLVLLAALLLYARFVQHRDQPILHPLILHKQSEASAVHLVGESPTYRNVNAPLGRDLAMRPQRRTPTVAALLAHGLTGEEASHVRRVMDASLSNDEVRTYATALMRGVEALLHTDAPTIVVCGFLDTAAAVMAAVAGAVANERARTILVPPGVAPTTRPPGIDLATTAAVCIGAPLLPVWADAGLVIVRGSDAPSDATAKRVMEWDDVLGAAPDNTPPPLPDLSRASNSELDRLGAQVYATLWDGQGAWLDMTHTSMTSAVTAWLSEFPADEVPRVGDLAFSDLLHARAVPAAVHWTLVLTCLATGAGITCDPPTELVPSAPALRPTLLFLSTQGAQYLEHRLWVPATGALFYPLMQRIHMHLLRSGLFPRGRLLDRWILQPERKAAGVDGVRAAVLAGQGTAGDQTLLDALRLYLGVPVMHAYVPAQLRRGSHAALVTAPVCTSNMYDLQAFAPESVDDTSARCLAASVGPPCVSLELKLVRHTPAMAQHAAALQHLRTGGHAEDPVGEVYVRGYSLTVQDYDATTISPWHATGDVALMRTNGTLVVVAPHGAKEPGMLPQTMASTDMSERLARRTAPSRINVTAATPALLLGMCILACVSGAEARHHPHDRMVSLVRRDTTVPPMNTTVVQVALEGVMASQRASWEQGVLQSAVTEYLYPNWSLFKKPNGPLFPPPLSLDWSAQPIGLLRLAEKSVSSQDSQGRLASEITGDENPKSGATMDSASCGEGVLIAASLSEGFPKGAPLRNGTFGPAAERQLSFLLNNVTRTPTGAISQRMSPQTVQLWSDAAYMGPPFMALYGILSNNQSLVRMAYEQLQLQRAALRIAEGPSQGLWRHIVQFQGKNKTARPVDERPWLTGNAWAAAGMLRVAAMIHASPWVDKMDNLYKDLLEWVDEVIGASYHWVDKSTGLLPNVVDTPDTFPDAAGSALMTYAVFRLGGMDAQRRQNVEHAERAYQTLSAGLNPASSFTNGLLTVNELNTGKPGPTSTESLSFVILMSAARRDYYAGNVTGAASPPPDTTMPDPSGAAGS</sequence>
<dbReference type="Gene3D" id="1.50.10.10">
    <property type="match status" value="1"/>
</dbReference>
<proteinExistence type="predicted"/>
<dbReference type="PANTHER" id="PTHR41814:SF1">
    <property type="entry name" value="CELLULASE"/>
    <property type="match status" value="1"/>
</dbReference>
<dbReference type="GO" id="GO:0016787">
    <property type="term" value="F:hydrolase activity"/>
    <property type="evidence" value="ECO:0007669"/>
    <property type="project" value="UniProtKB-KW"/>
</dbReference>
<organism evidence="4 5">
    <name type="scientific">Malassezia nana</name>
    <dbReference type="NCBI Taxonomy" id="180528"/>
    <lineage>
        <taxon>Eukaryota</taxon>
        <taxon>Fungi</taxon>
        <taxon>Dikarya</taxon>
        <taxon>Basidiomycota</taxon>
        <taxon>Ustilaginomycotina</taxon>
        <taxon>Malasseziomycetes</taxon>
        <taxon>Malasseziales</taxon>
        <taxon>Malasseziaceae</taxon>
        <taxon>Malassezia</taxon>
    </lineage>
</organism>
<keyword evidence="1" id="KW-0378">Hydrolase</keyword>
<dbReference type="GO" id="GO:0005975">
    <property type="term" value="P:carbohydrate metabolic process"/>
    <property type="evidence" value="ECO:0007669"/>
    <property type="project" value="InterPro"/>
</dbReference>
<dbReference type="InterPro" id="IPR010905">
    <property type="entry name" value="Glyco_hydro_88"/>
</dbReference>
<keyword evidence="3" id="KW-0472">Membrane</keyword>
<evidence type="ECO:0000256" key="1">
    <source>
        <dbReference type="ARBA" id="ARBA00022801"/>
    </source>
</evidence>
<dbReference type="AlphaFoldDB" id="A0AAF0J606"/>
<keyword evidence="3" id="KW-1133">Transmembrane helix</keyword>
<name>A0AAF0J606_9BASI</name>
<evidence type="ECO:0000256" key="2">
    <source>
        <dbReference type="SAM" id="MobiDB-lite"/>
    </source>
</evidence>
<feature type="compositionally biased region" description="Low complexity" evidence="2">
    <location>
        <begin position="1038"/>
        <end position="1048"/>
    </location>
</feature>
<accession>A0AAF0J606</accession>
<dbReference type="EMBL" id="CP119892">
    <property type="protein sequence ID" value="WFD25555.1"/>
    <property type="molecule type" value="Genomic_DNA"/>
</dbReference>
<dbReference type="PANTHER" id="PTHR41814">
    <property type="entry name" value="EXPRESSED PROTEIN"/>
    <property type="match status" value="1"/>
</dbReference>
<gene>
    <name evidence="4" type="ORF">MNAN1_000515</name>
</gene>
<dbReference type="Proteomes" id="UP001213623">
    <property type="component" value="Chromosome 1"/>
</dbReference>
<dbReference type="InterPro" id="IPR008928">
    <property type="entry name" value="6-hairpin_glycosidase_sf"/>
</dbReference>
<reference evidence="4" key="1">
    <citation type="submission" date="2023-03" db="EMBL/GenBank/DDBJ databases">
        <title>Mating type loci evolution in Malassezia.</title>
        <authorList>
            <person name="Coelho M.A."/>
        </authorList>
    </citation>
    <scope>NUCLEOTIDE SEQUENCE</scope>
    <source>
        <strain evidence="4">CBS 9557</strain>
    </source>
</reference>
<dbReference type="SUPFAM" id="SSF56801">
    <property type="entry name" value="Acetyl-CoA synthetase-like"/>
    <property type="match status" value="1"/>
</dbReference>
<dbReference type="SUPFAM" id="SSF48208">
    <property type="entry name" value="Six-hairpin glycosidases"/>
    <property type="match status" value="1"/>
</dbReference>
<dbReference type="InterPro" id="IPR012341">
    <property type="entry name" value="6hp_glycosidase-like_sf"/>
</dbReference>
<keyword evidence="3" id="KW-0812">Transmembrane</keyword>
<feature type="transmembrane region" description="Helical" evidence="3">
    <location>
        <begin position="12"/>
        <end position="30"/>
    </location>
</feature>
<keyword evidence="5" id="KW-1185">Reference proteome</keyword>
<evidence type="ECO:0000313" key="4">
    <source>
        <dbReference type="EMBL" id="WFD25555.1"/>
    </source>
</evidence>
<protein>
    <submittedName>
        <fullName evidence="4">Uncharacterized protein</fullName>
    </submittedName>
</protein>
<dbReference type="Pfam" id="PF07470">
    <property type="entry name" value="Glyco_hydro_88"/>
    <property type="match status" value="1"/>
</dbReference>